<evidence type="ECO:0000256" key="1">
    <source>
        <dbReference type="ARBA" id="ARBA00004496"/>
    </source>
</evidence>
<dbReference type="InterPro" id="IPR042112">
    <property type="entry name" value="P_AcTrfase_dom2"/>
</dbReference>
<comment type="subunit">
    <text evidence="5">Homohexamer.</text>
</comment>
<dbReference type="FunFam" id="3.40.50.10750:FF:000001">
    <property type="entry name" value="Phosphate acetyltransferase"/>
    <property type="match status" value="1"/>
</dbReference>
<gene>
    <name evidence="15" type="primary">pta</name>
    <name evidence="15" type="ORF">IAC44_07205</name>
</gene>
<reference evidence="15" key="1">
    <citation type="submission" date="2020-10" db="EMBL/GenBank/DDBJ databases">
        <authorList>
            <person name="Gilroy R."/>
        </authorList>
    </citation>
    <scope>NUCLEOTIDE SEQUENCE</scope>
    <source>
        <strain evidence="15">1383</strain>
    </source>
</reference>
<dbReference type="Gene3D" id="3.40.1390.20">
    <property type="entry name" value="HprK N-terminal domain-like"/>
    <property type="match status" value="1"/>
</dbReference>
<evidence type="ECO:0000313" key="15">
    <source>
        <dbReference type="EMBL" id="HIT98607.1"/>
    </source>
</evidence>
<evidence type="ECO:0000259" key="13">
    <source>
        <dbReference type="Pfam" id="PF01515"/>
    </source>
</evidence>
<dbReference type="InterPro" id="IPR010766">
    <property type="entry name" value="DRTGG"/>
</dbReference>
<proteinExistence type="inferred from homology"/>
<evidence type="ECO:0000256" key="12">
    <source>
        <dbReference type="PIRNR" id="PIRNR006107"/>
    </source>
</evidence>
<evidence type="ECO:0000313" key="16">
    <source>
        <dbReference type="Proteomes" id="UP000824161"/>
    </source>
</evidence>
<dbReference type="Pfam" id="PF13500">
    <property type="entry name" value="AAA_26"/>
    <property type="match status" value="1"/>
</dbReference>
<dbReference type="SUPFAM" id="SSF75138">
    <property type="entry name" value="HprK N-terminal domain-like"/>
    <property type="match status" value="1"/>
</dbReference>
<dbReference type="PANTHER" id="PTHR43356:SF3">
    <property type="entry name" value="PHOSPHATE ACETYLTRANSFERASE"/>
    <property type="match status" value="1"/>
</dbReference>
<dbReference type="InterPro" id="IPR004614">
    <property type="entry name" value="P_AcTrfase"/>
</dbReference>
<dbReference type="AlphaFoldDB" id="A0A9D1HCV3"/>
<evidence type="ECO:0000256" key="9">
    <source>
        <dbReference type="ARBA" id="ARBA00022679"/>
    </source>
</evidence>
<evidence type="ECO:0000256" key="8">
    <source>
        <dbReference type="ARBA" id="ARBA00022490"/>
    </source>
</evidence>
<comment type="catalytic activity">
    <reaction evidence="12">
        <text>acetyl-CoA + phosphate = acetyl phosphate + CoA</text>
        <dbReference type="Rhea" id="RHEA:19521"/>
        <dbReference type="ChEBI" id="CHEBI:22191"/>
        <dbReference type="ChEBI" id="CHEBI:43474"/>
        <dbReference type="ChEBI" id="CHEBI:57287"/>
        <dbReference type="ChEBI" id="CHEBI:57288"/>
        <dbReference type="EC" id="2.3.1.8"/>
    </reaction>
</comment>
<accession>A0A9D1HCV3</accession>
<dbReference type="Pfam" id="PF07085">
    <property type="entry name" value="DRTGG"/>
    <property type="match status" value="1"/>
</dbReference>
<dbReference type="InterPro" id="IPR027417">
    <property type="entry name" value="P-loop_NTPase"/>
</dbReference>
<comment type="domain">
    <text evidence="12">The N-terminal region seems to be important for proper quaternary structure. The C-terminal region contains the substrate-binding site.</text>
</comment>
<dbReference type="EC" id="2.3.1.8" evidence="6 12"/>
<evidence type="ECO:0000256" key="2">
    <source>
        <dbReference type="ARBA" id="ARBA00004989"/>
    </source>
</evidence>
<organism evidence="15 16">
    <name type="scientific">Candidatus Merdimorpha stercoravium</name>
    <dbReference type="NCBI Taxonomy" id="2840863"/>
    <lineage>
        <taxon>Bacteria</taxon>
        <taxon>Pseudomonadati</taxon>
        <taxon>Bacteroidota</taxon>
        <taxon>Flavobacteriia</taxon>
        <taxon>Flavobacteriales</taxon>
        <taxon>Candidatus Merdimorpha</taxon>
    </lineage>
</organism>
<dbReference type="InterPro" id="IPR050500">
    <property type="entry name" value="Phos_Acetyltrans/Butyryltrans"/>
</dbReference>
<keyword evidence="9 12" id="KW-0808">Transferase</keyword>
<protein>
    <recommendedName>
        <fullName evidence="7 12">Phosphate acetyltransferase</fullName>
        <ecNumber evidence="6 12">2.3.1.8</ecNumber>
    </recommendedName>
    <alternativeName>
        <fullName evidence="11 12">Phosphotransacetylase</fullName>
    </alternativeName>
</protein>
<comment type="similarity">
    <text evidence="3 12">In the C-terminal section; belongs to the phosphate acetyltransferase and butyryltransferase family.</text>
</comment>
<dbReference type="Gene3D" id="3.40.50.10950">
    <property type="match status" value="1"/>
</dbReference>
<dbReference type="Pfam" id="PF01515">
    <property type="entry name" value="PTA_PTB"/>
    <property type="match status" value="1"/>
</dbReference>
<name>A0A9D1HCV3_9FLAO</name>
<evidence type="ECO:0000256" key="6">
    <source>
        <dbReference type="ARBA" id="ARBA00012707"/>
    </source>
</evidence>
<dbReference type="CDD" id="cd03109">
    <property type="entry name" value="DTBS"/>
    <property type="match status" value="1"/>
</dbReference>
<dbReference type="NCBIfam" id="NF007233">
    <property type="entry name" value="PRK09653.1"/>
    <property type="match status" value="1"/>
</dbReference>
<dbReference type="Proteomes" id="UP000824161">
    <property type="component" value="Unassembled WGS sequence"/>
</dbReference>
<evidence type="ECO:0000256" key="11">
    <source>
        <dbReference type="ARBA" id="ARBA00031108"/>
    </source>
</evidence>
<comment type="caution">
    <text evidence="15">The sequence shown here is derived from an EMBL/GenBank/DDBJ whole genome shotgun (WGS) entry which is preliminary data.</text>
</comment>
<dbReference type="GO" id="GO:0005737">
    <property type="term" value="C:cytoplasm"/>
    <property type="evidence" value="ECO:0007669"/>
    <property type="project" value="UniProtKB-SubCell"/>
</dbReference>
<reference evidence="15" key="2">
    <citation type="journal article" date="2021" name="PeerJ">
        <title>Extensive microbial diversity within the chicken gut microbiome revealed by metagenomics and culture.</title>
        <authorList>
            <person name="Gilroy R."/>
            <person name="Ravi A."/>
            <person name="Getino M."/>
            <person name="Pursley I."/>
            <person name="Horton D.L."/>
            <person name="Alikhan N.F."/>
            <person name="Baker D."/>
            <person name="Gharbi K."/>
            <person name="Hall N."/>
            <person name="Watson M."/>
            <person name="Adriaenssens E.M."/>
            <person name="Foster-Nyarko E."/>
            <person name="Jarju S."/>
            <person name="Secka A."/>
            <person name="Antonio M."/>
            <person name="Oren A."/>
            <person name="Chaudhuri R.R."/>
            <person name="La Ragione R."/>
            <person name="Hildebrand F."/>
            <person name="Pallen M.J."/>
        </authorList>
    </citation>
    <scope>NUCLEOTIDE SEQUENCE</scope>
    <source>
        <strain evidence="15">1383</strain>
    </source>
</reference>
<dbReference type="Gene3D" id="3.40.50.300">
    <property type="entry name" value="P-loop containing nucleotide triphosphate hydrolases"/>
    <property type="match status" value="1"/>
</dbReference>
<evidence type="ECO:0000256" key="10">
    <source>
        <dbReference type="ARBA" id="ARBA00023315"/>
    </source>
</evidence>
<dbReference type="NCBIfam" id="NF004167">
    <property type="entry name" value="PRK05632.1"/>
    <property type="match status" value="1"/>
</dbReference>
<evidence type="ECO:0000259" key="14">
    <source>
        <dbReference type="Pfam" id="PF07085"/>
    </source>
</evidence>
<dbReference type="PANTHER" id="PTHR43356">
    <property type="entry name" value="PHOSPHATE ACETYLTRANSFERASE"/>
    <property type="match status" value="1"/>
</dbReference>
<comment type="function">
    <text evidence="12">Involved in acetate metabolism.</text>
</comment>
<keyword evidence="10 12" id="KW-0012">Acyltransferase</keyword>
<comment type="similarity">
    <text evidence="4 12">In the N-terminal section; belongs to the CobB/CobQ family.</text>
</comment>
<feature type="domain" description="Phosphate acetyl/butaryl transferase" evidence="13">
    <location>
        <begin position="372"/>
        <end position="691"/>
    </location>
</feature>
<dbReference type="PIRSF" id="PIRSF006107">
    <property type="entry name" value="PhpActrans_proteobac"/>
    <property type="match status" value="1"/>
</dbReference>
<dbReference type="NCBIfam" id="TIGR00651">
    <property type="entry name" value="pta"/>
    <property type="match status" value="1"/>
</dbReference>
<dbReference type="InterPro" id="IPR016475">
    <property type="entry name" value="P-Actrans_bac"/>
</dbReference>
<evidence type="ECO:0000256" key="7">
    <source>
        <dbReference type="ARBA" id="ARBA00021528"/>
    </source>
</evidence>
<feature type="domain" description="DRTGG" evidence="14">
    <location>
        <begin position="215"/>
        <end position="327"/>
    </location>
</feature>
<dbReference type="GO" id="GO:0008959">
    <property type="term" value="F:phosphate acetyltransferase activity"/>
    <property type="evidence" value="ECO:0007669"/>
    <property type="project" value="UniProtKB-EC"/>
</dbReference>
<evidence type="ECO:0000256" key="3">
    <source>
        <dbReference type="ARBA" id="ARBA00008756"/>
    </source>
</evidence>
<dbReference type="InterPro" id="IPR042113">
    <property type="entry name" value="P_AcTrfase_dom1"/>
</dbReference>
<dbReference type="SUPFAM" id="SSF53659">
    <property type="entry name" value="Isocitrate/Isopropylmalate dehydrogenase-like"/>
    <property type="match status" value="1"/>
</dbReference>
<dbReference type="InterPro" id="IPR028979">
    <property type="entry name" value="Ser_kin/Pase_Hpr-like_N_sf"/>
</dbReference>
<dbReference type="EMBL" id="DVLY01000185">
    <property type="protein sequence ID" value="HIT98607.1"/>
    <property type="molecule type" value="Genomic_DNA"/>
</dbReference>
<dbReference type="InterPro" id="IPR002505">
    <property type="entry name" value="PTA_PTB"/>
</dbReference>
<comment type="pathway">
    <text evidence="2 12">Metabolic intermediate biosynthesis; acetyl-CoA biosynthesis; acetyl-CoA from acetate: step 2/2.</text>
</comment>
<keyword evidence="8 12" id="KW-0963">Cytoplasm</keyword>
<dbReference type="SUPFAM" id="SSF52540">
    <property type="entry name" value="P-loop containing nucleoside triphosphate hydrolases"/>
    <property type="match status" value="1"/>
</dbReference>
<sequence>MNKAVFVATSHARSGKTSVSLGLMNILVGMARKVGYFRPVISDPVNGARDEHIETMLSYFNLDQEYEEAFVFSRSQIERLTNQGKQDVVISRIIAQYKALEERYDYILVDGSDFFPEGSILEFEINLEIPRNLGLPTILVEAQNDLSDEELVSNISLLYKQFRERDVEVLAAIANKASGDLKKLRDDISLALENDNVLTAAIPANHRLDCPTVDEIRSALGARVLLGHDYLSNVVEDSQVGAMQAPNFLKTVHNNTLIIVPGDRSEILMAAALANLSPSCPNISGVVLSAGLLPDREIIRLFDSNMLAMPVMSVQGNTFDTAVTVSRVNSRIYPTSIDKIETMLRAFRESIDTEALEKKIITFKTDGMTPKMFLYNLYKMAKSQRRHIVLPEGDDERIVTAAARLANMDLVDLTILGTREMVLETAMRAGVEIDTEKVNIIDPVNSPYYEDFAKTFYELRKNKGITEEAAHDTVADVSYFGTMMVYKGLADGMVSGATHTTAHTILPAFQIIKTKKDVSIVSSVFFMCLPDRVSVFGDCAVNPNPDAAQLAEIAISSADTARAFGIEPKVALLSYSSGTSGKGADVDTVREATAIARERRPDLLLEGPIQYDAAVDMKVGRSKMPDSKVAGQASVLIFPDLNTGNNTYKAVQRETGALAIGPMLQGLNKPVNDLSRGCTVDDILNTIIITAIQAQDK</sequence>
<comment type="subcellular location">
    <subcellularLocation>
        <location evidence="1 12">Cytoplasm</location>
    </subcellularLocation>
</comment>
<evidence type="ECO:0000256" key="4">
    <source>
        <dbReference type="ARBA" id="ARBA00009786"/>
    </source>
</evidence>
<dbReference type="Gene3D" id="3.40.50.10750">
    <property type="entry name" value="Isocitrate/Isopropylmalate dehydrogenase-like"/>
    <property type="match status" value="1"/>
</dbReference>
<evidence type="ECO:0000256" key="5">
    <source>
        <dbReference type="ARBA" id="ARBA00011643"/>
    </source>
</evidence>